<dbReference type="AlphaFoldDB" id="A0A6N7URQ5"/>
<evidence type="ECO:0000259" key="13">
    <source>
        <dbReference type="Pfam" id="PF03486"/>
    </source>
</evidence>
<accession>A0A6N7URQ5</accession>
<feature type="binding site" evidence="11">
    <location>
        <begin position="422"/>
        <end position="430"/>
    </location>
    <ligand>
        <name>ATP</name>
        <dbReference type="ChEBI" id="CHEBI:30616"/>
    </ligand>
</feature>
<dbReference type="HAMAP" id="MF_00238">
    <property type="entry name" value="Cytidyl_kinase_type1"/>
    <property type="match status" value="1"/>
</dbReference>
<feature type="domain" description="Cytidylate kinase" evidence="12">
    <location>
        <begin position="418"/>
        <end position="629"/>
    </location>
</feature>
<keyword evidence="11" id="KW-0963">Cytoplasm</keyword>
<evidence type="ECO:0000256" key="3">
    <source>
        <dbReference type="ARBA" id="ARBA00022630"/>
    </source>
</evidence>
<dbReference type="SUPFAM" id="SSF51905">
    <property type="entry name" value="FAD/NAD(P)-binding domain"/>
    <property type="match status" value="1"/>
</dbReference>
<dbReference type="InterPro" id="IPR027417">
    <property type="entry name" value="P-loop_NTPase"/>
</dbReference>
<comment type="caution">
    <text evidence="15">The sequence shown here is derived from an EMBL/GenBank/DDBJ whole genome shotgun (WGS) entry which is preliminary data.</text>
</comment>
<dbReference type="GO" id="GO:0005524">
    <property type="term" value="F:ATP binding"/>
    <property type="evidence" value="ECO:0007669"/>
    <property type="project" value="UniProtKB-UniRule"/>
</dbReference>
<evidence type="ECO:0000256" key="10">
    <source>
        <dbReference type="ARBA" id="ARBA00048478"/>
    </source>
</evidence>
<dbReference type="InterPro" id="IPR057661">
    <property type="entry name" value="RsdA/BaiN/AoA(So)_Rossmann"/>
</dbReference>
<dbReference type="InterPro" id="IPR023166">
    <property type="entry name" value="BaiN-like_dom_sf"/>
</dbReference>
<dbReference type="InterPro" id="IPR004792">
    <property type="entry name" value="BaiN-like"/>
</dbReference>
<comment type="subcellular location">
    <subcellularLocation>
        <location evidence="11">Cytoplasm</location>
    </subcellularLocation>
</comment>
<dbReference type="EMBL" id="VULY01000018">
    <property type="protein sequence ID" value="MSR93024.1"/>
    <property type="molecule type" value="Genomic_DNA"/>
</dbReference>
<dbReference type="PANTHER" id="PTHR42887">
    <property type="entry name" value="OS12G0638800 PROTEIN"/>
    <property type="match status" value="1"/>
</dbReference>
<dbReference type="Pfam" id="PF03486">
    <property type="entry name" value="HI0933_like"/>
    <property type="match status" value="1"/>
</dbReference>
<dbReference type="Pfam" id="PF22780">
    <property type="entry name" value="HI0933_like_1st"/>
    <property type="match status" value="1"/>
</dbReference>
<evidence type="ECO:0000256" key="8">
    <source>
        <dbReference type="ARBA" id="ARBA00022840"/>
    </source>
</evidence>
<evidence type="ECO:0000259" key="14">
    <source>
        <dbReference type="Pfam" id="PF22780"/>
    </source>
</evidence>
<evidence type="ECO:0000313" key="16">
    <source>
        <dbReference type="Proteomes" id="UP000434409"/>
    </source>
</evidence>
<comment type="catalytic activity">
    <reaction evidence="10 11">
        <text>CMP + ATP = CDP + ADP</text>
        <dbReference type="Rhea" id="RHEA:11600"/>
        <dbReference type="ChEBI" id="CHEBI:30616"/>
        <dbReference type="ChEBI" id="CHEBI:58069"/>
        <dbReference type="ChEBI" id="CHEBI:60377"/>
        <dbReference type="ChEBI" id="CHEBI:456216"/>
        <dbReference type="EC" id="2.7.4.25"/>
    </reaction>
</comment>
<dbReference type="GO" id="GO:0036431">
    <property type="term" value="F:dCMP kinase activity"/>
    <property type="evidence" value="ECO:0007669"/>
    <property type="project" value="InterPro"/>
</dbReference>
<dbReference type="InterPro" id="IPR055178">
    <property type="entry name" value="RsdA/BaiN/AoA(So)-like_dom"/>
</dbReference>
<dbReference type="InterPro" id="IPR036188">
    <property type="entry name" value="FAD/NAD-bd_sf"/>
</dbReference>
<dbReference type="CDD" id="cd02020">
    <property type="entry name" value="CMPK"/>
    <property type="match status" value="1"/>
</dbReference>
<name>A0A6N7URQ5_9FIRM</name>
<dbReference type="GO" id="GO:0005737">
    <property type="term" value="C:cytoplasm"/>
    <property type="evidence" value="ECO:0007669"/>
    <property type="project" value="UniProtKB-SubCell"/>
</dbReference>
<keyword evidence="3" id="KW-0285">Flavoprotein</keyword>
<comment type="similarity">
    <text evidence="2 11">Belongs to the cytidylate kinase family. Type 1 subfamily.</text>
</comment>
<dbReference type="GO" id="GO:0006220">
    <property type="term" value="P:pyrimidine nucleotide metabolic process"/>
    <property type="evidence" value="ECO:0007669"/>
    <property type="project" value="UniProtKB-UniRule"/>
</dbReference>
<dbReference type="PANTHER" id="PTHR42887:SF2">
    <property type="entry name" value="OS12G0638800 PROTEIN"/>
    <property type="match status" value="1"/>
</dbReference>
<dbReference type="Gene3D" id="1.10.8.260">
    <property type="entry name" value="HI0933 insert domain-like"/>
    <property type="match status" value="1"/>
</dbReference>
<dbReference type="NCBIfam" id="TIGR00017">
    <property type="entry name" value="cmk"/>
    <property type="match status" value="1"/>
</dbReference>
<dbReference type="InterPro" id="IPR003136">
    <property type="entry name" value="Cytidylate_kin"/>
</dbReference>
<dbReference type="SUPFAM" id="SSF160996">
    <property type="entry name" value="HI0933 insert domain-like"/>
    <property type="match status" value="1"/>
</dbReference>
<comment type="catalytic activity">
    <reaction evidence="9 11">
        <text>dCMP + ATP = dCDP + ADP</text>
        <dbReference type="Rhea" id="RHEA:25094"/>
        <dbReference type="ChEBI" id="CHEBI:30616"/>
        <dbReference type="ChEBI" id="CHEBI:57566"/>
        <dbReference type="ChEBI" id="CHEBI:58593"/>
        <dbReference type="ChEBI" id="CHEBI:456216"/>
        <dbReference type="EC" id="2.7.4.25"/>
    </reaction>
</comment>
<dbReference type="Gene3D" id="3.50.50.60">
    <property type="entry name" value="FAD/NAD(P)-binding domain"/>
    <property type="match status" value="1"/>
</dbReference>
<dbReference type="Pfam" id="PF02224">
    <property type="entry name" value="Cytidylate_kin"/>
    <property type="match status" value="1"/>
</dbReference>
<keyword evidence="6 11" id="KW-0418">Kinase</keyword>
<evidence type="ECO:0000259" key="12">
    <source>
        <dbReference type="Pfam" id="PF02224"/>
    </source>
</evidence>
<keyword evidence="4 11" id="KW-0808">Transferase</keyword>
<evidence type="ECO:0000256" key="9">
    <source>
        <dbReference type="ARBA" id="ARBA00047615"/>
    </source>
</evidence>
<dbReference type="Gene3D" id="3.40.50.300">
    <property type="entry name" value="P-loop containing nucleotide triphosphate hydrolases"/>
    <property type="match status" value="1"/>
</dbReference>
<gene>
    <name evidence="11" type="primary">cmk</name>
    <name evidence="15" type="ORF">FYJ34_01695</name>
</gene>
<dbReference type="RefSeq" id="WP_154475693.1">
    <property type="nucleotide sequence ID" value="NZ_VULY01000018.1"/>
</dbReference>
<keyword evidence="16" id="KW-1185">Reference proteome</keyword>
<evidence type="ECO:0000256" key="11">
    <source>
        <dbReference type="HAMAP-Rule" id="MF_00238"/>
    </source>
</evidence>
<evidence type="ECO:0000256" key="5">
    <source>
        <dbReference type="ARBA" id="ARBA00022741"/>
    </source>
</evidence>
<evidence type="ECO:0000256" key="1">
    <source>
        <dbReference type="ARBA" id="ARBA00001974"/>
    </source>
</evidence>
<dbReference type="Gene3D" id="2.40.30.10">
    <property type="entry name" value="Translation factors"/>
    <property type="match status" value="1"/>
</dbReference>
<keyword evidence="7" id="KW-0274">FAD</keyword>
<evidence type="ECO:0000313" key="15">
    <source>
        <dbReference type="EMBL" id="MSR93024.1"/>
    </source>
</evidence>
<comment type="cofactor">
    <cofactor evidence="1">
        <name>FAD</name>
        <dbReference type="ChEBI" id="CHEBI:57692"/>
    </cofactor>
</comment>
<evidence type="ECO:0000256" key="6">
    <source>
        <dbReference type="ARBA" id="ARBA00022777"/>
    </source>
</evidence>
<dbReference type="EC" id="2.7.4.25" evidence="11"/>
<evidence type="ECO:0000256" key="2">
    <source>
        <dbReference type="ARBA" id="ARBA00009427"/>
    </source>
</evidence>
<dbReference type="NCBIfam" id="TIGR00275">
    <property type="entry name" value="aminoacetone oxidase family FAD-binding enzyme"/>
    <property type="match status" value="1"/>
</dbReference>
<feature type="domain" description="RsdA/BaiN/AoA(So)-like insert" evidence="14">
    <location>
        <begin position="192"/>
        <end position="352"/>
    </location>
</feature>
<feature type="domain" description="RsdA/BaiN/AoA(So)-like Rossmann fold-like" evidence="13">
    <location>
        <begin position="3"/>
        <end position="406"/>
    </location>
</feature>
<dbReference type="SUPFAM" id="SSF52540">
    <property type="entry name" value="P-loop containing nucleoside triphosphate hydrolases"/>
    <property type="match status" value="1"/>
</dbReference>
<keyword evidence="8 11" id="KW-0067">ATP-binding</keyword>
<proteinExistence type="inferred from homology"/>
<reference evidence="15 16" key="1">
    <citation type="submission" date="2019-08" db="EMBL/GenBank/DDBJ databases">
        <title>In-depth cultivation of the pig gut microbiome towards novel bacterial diversity and tailored functional studies.</title>
        <authorList>
            <person name="Wylensek D."/>
            <person name="Hitch T.C.A."/>
            <person name="Clavel T."/>
        </authorList>
    </citation>
    <scope>NUCLEOTIDE SEQUENCE [LARGE SCALE GENOMIC DNA]</scope>
    <source>
        <strain evidence="15 16">68-1-5</strain>
    </source>
</reference>
<sequence>MSRIVIVGGGAAGMYAALIGAEKGHQIDLYEKNEKLGKKLYITGKGRCNLTNACDRETLLGSVISNPRFMYSSFYGHGNQDTMALFERIGLSIKTERGNRVFPASDKSSDVIKALERELKKNQVRIHLNTEIREIVVKEGRCVGIRTAGGENVPADACILATGGLSYRTTGSTGDGYRFAKAQGHSIVECIPSLVSLETEEDWPAKVQGLSLKNVELLVQKKNRILYRETGEMLFTDRGVSGPLILTASSVAGRDIMQKEVELLIDLKPALTHKQLDKRLIREFEEQKNRQFKNCLGNLFPNKLIPVMVEQSGIAPEKQVNLITKEERKRFAEQIKALCLHVKQLGGFKEAVITKGGVSTREVDPKTMESKLVEGLYFAGEILDVDAVTGGFNLQIAWSTAYAAASHMKQEEKMGYQIAIDGPAGAGKSTIAKLVAEKLDFVYVDTGALYRGLAVHFLKEGIDETDETALTKACEKARIDLAYENGIQQVLLNGENITSLLREERVGNLASRVSALQVVREKLLQTQREIAQKKNVVMDGRDIGTCVLPEAGVKIFLTASVETRAKRRYEQLTREGKQADLKKIEADIQERDHRDSHREIAPLKQAKDAVLLDSSDLTIPQVVERIIREKENASGN</sequence>
<evidence type="ECO:0000256" key="4">
    <source>
        <dbReference type="ARBA" id="ARBA00022679"/>
    </source>
</evidence>
<dbReference type="Proteomes" id="UP000434409">
    <property type="component" value="Unassembled WGS sequence"/>
</dbReference>
<dbReference type="InterPro" id="IPR011994">
    <property type="entry name" value="Cytidylate_kinase_dom"/>
</dbReference>
<evidence type="ECO:0000256" key="7">
    <source>
        <dbReference type="ARBA" id="ARBA00022827"/>
    </source>
</evidence>
<keyword evidence="5 11" id="KW-0547">Nucleotide-binding</keyword>
<organism evidence="15 16">
    <name type="scientific">Suipraeoptans intestinalis</name>
    <dbReference type="NCBI Taxonomy" id="2606628"/>
    <lineage>
        <taxon>Bacteria</taxon>
        <taxon>Bacillati</taxon>
        <taxon>Bacillota</taxon>
        <taxon>Clostridia</taxon>
        <taxon>Lachnospirales</taxon>
        <taxon>Lachnospiraceae</taxon>
        <taxon>Suipraeoptans</taxon>
    </lineage>
</organism>
<protein>
    <recommendedName>
        <fullName evidence="11">Cytidylate kinase</fullName>
        <shortName evidence="11">CK</shortName>
        <ecNumber evidence="11">2.7.4.25</ecNumber>
    </recommendedName>
    <alternativeName>
        <fullName evidence="11">Cytidine monophosphate kinase</fullName>
        <shortName evidence="11">CMP kinase</shortName>
    </alternativeName>
</protein>